<evidence type="ECO:0000313" key="5">
    <source>
        <dbReference type="Proteomes" id="UP000003844"/>
    </source>
</evidence>
<dbReference type="EMBL" id="JH594605">
    <property type="protein sequence ID" value="EHQ04328.1"/>
    <property type="molecule type" value="Genomic_DNA"/>
</dbReference>
<reference evidence="5" key="1">
    <citation type="journal article" date="2012" name="Stand. Genomic Sci.">
        <title>Genome sequence of the Antarctic rhodopsins-containing flavobacterium Gillisia limnaea type strain (R-8282(T)).</title>
        <authorList>
            <person name="Riedel T."/>
            <person name="Held B."/>
            <person name="Nolan M."/>
            <person name="Lucas S."/>
            <person name="Lapidus A."/>
            <person name="Tice H."/>
            <person name="Del Rio T.G."/>
            <person name="Cheng J.F."/>
            <person name="Han C."/>
            <person name="Tapia R."/>
            <person name="Goodwin L.A."/>
            <person name="Pitluck S."/>
            <person name="Liolios K."/>
            <person name="Mavromatis K."/>
            <person name="Pagani I."/>
            <person name="Ivanova N."/>
            <person name="Mikhailova N."/>
            <person name="Pati A."/>
            <person name="Chen A."/>
            <person name="Palaniappan K."/>
            <person name="Land M."/>
            <person name="Rohde M."/>
            <person name="Tindall B.J."/>
            <person name="Detter J.C."/>
            <person name="Goker M."/>
            <person name="Bristow J."/>
            <person name="Eisen J.A."/>
            <person name="Markowitz V."/>
            <person name="Hugenholtz P."/>
            <person name="Kyrpides N.C."/>
            <person name="Klenk H.P."/>
            <person name="Woyke T."/>
        </authorList>
    </citation>
    <scope>NUCLEOTIDE SEQUENCE [LARGE SCALE GENOMIC DNA]</scope>
    <source>
        <strain evidence="5">DSM 15749 / LMG 21470 / R-8282</strain>
    </source>
</reference>
<keyword evidence="1" id="KW-0238">DNA-binding</keyword>
<dbReference type="InterPro" id="IPR010998">
    <property type="entry name" value="Integrase_recombinase_N"/>
</dbReference>
<name>H2BR09_GILLR</name>
<gene>
    <name evidence="4" type="ORF">Gilli_0170</name>
</gene>
<evidence type="ECO:0000259" key="2">
    <source>
        <dbReference type="Pfam" id="PF13102"/>
    </source>
</evidence>
<proteinExistence type="predicted"/>
<keyword evidence="5" id="KW-1185">Reference proteome</keyword>
<dbReference type="Pfam" id="PF13102">
    <property type="entry name" value="Phage_int_SAM_5"/>
    <property type="match status" value="1"/>
</dbReference>
<dbReference type="Pfam" id="PF17293">
    <property type="entry name" value="Arm-DNA-bind_5"/>
    <property type="match status" value="1"/>
</dbReference>
<dbReference type="InterPro" id="IPR035386">
    <property type="entry name" value="Arm-DNA-bind_5"/>
</dbReference>
<dbReference type="InterPro" id="IPR025269">
    <property type="entry name" value="SAM-like_dom"/>
</dbReference>
<dbReference type="OrthoDB" id="1098628at2"/>
<dbReference type="RefSeq" id="WP_006987220.1">
    <property type="nucleotide sequence ID" value="NZ_JH594605.1"/>
</dbReference>
<dbReference type="STRING" id="865937.Gilli_0170"/>
<dbReference type="eggNOG" id="COG4974">
    <property type="taxonomic scope" value="Bacteria"/>
</dbReference>
<dbReference type="Gene3D" id="1.10.150.130">
    <property type="match status" value="1"/>
</dbReference>
<dbReference type="GO" id="GO:0003677">
    <property type="term" value="F:DNA binding"/>
    <property type="evidence" value="ECO:0007669"/>
    <property type="project" value="UniProtKB-KW"/>
</dbReference>
<dbReference type="AlphaFoldDB" id="H2BR09"/>
<evidence type="ECO:0000313" key="4">
    <source>
        <dbReference type="EMBL" id="EHQ04328.1"/>
    </source>
</evidence>
<sequence>MRTNQTFSISYFVRRNKKHPDLSLLYARLTVNGKPLEVSLKRALPFKDWDSSAGKVKGTSLKAKEINMKIDRTRTLIYKAYDSLLMEDKFITSQLLKARFLGTDQLHKSLCDLLTYHNTKMVNVLTLGTLKNYFTTERYIKRYLKNKLRTNDIYLKQITYKFILDFEQFLRNGKSINQSQPLNNNGVMKHLERLKKMMGLALRLEWIEKDPFLRFSLKFTKPQRAFLSQSELEVLEFCG</sequence>
<dbReference type="InterPro" id="IPR011010">
    <property type="entry name" value="DNA_brk_join_enz"/>
</dbReference>
<evidence type="ECO:0000259" key="3">
    <source>
        <dbReference type="Pfam" id="PF17293"/>
    </source>
</evidence>
<accession>H2BR09</accession>
<feature type="domain" description="Arm DNA-binding" evidence="3">
    <location>
        <begin position="13"/>
        <end position="97"/>
    </location>
</feature>
<dbReference type="Proteomes" id="UP000003844">
    <property type="component" value="Unassembled WGS sequence"/>
</dbReference>
<protein>
    <submittedName>
        <fullName evidence="4">Transposase</fullName>
    </submittedName>
</protein>
<evidence type="ECO:0000256" key="1">
    <source>
        <dbReference type="ARBA" id="ARBA00023125"/>
    </source>
</evidence>
<dbReference type="HOGENOM" id="CLU_033139_5_0_10"/>
<organism evidence="4 5">
    <name type="scientific">Gillisia limnaea (strain DSM 15749 / LMG 21470 / R-8282)</name>
    <dbReference type="NCBI Taxonomy" id="865937"/>
    <lineage>
        <taxon>Bacteria</taxon>
        <taxon>Pseudomonadati</taxon>
        <taxon>Bacteroidota</taxon>
        <taxon>Flavobacteriia</taxon>
        <taxon>Flavobacteriales</taxon>
        <taxon>Flavobacteriaceae</taxon>
        <taxon>Gillisia</taxon>
    </lineage>
</organism>
<feature type="domain" description="Phage integrase SAM-like" evidence="2">
    <location>
        <begin position="109"/>
        <end position="213"/>
    </location>
</feature>
<dbReference type="SUPFAM" id="SSF56349">
    <property type="entry name" value="DNA breaking-rejoining enzymes"/>
    <property type="match status" value="1"/>
</dbReference>